<sequence>MAKPRAPELYKRLRAEIVLGRLAPSQRLRLEDLRTRTGSSVPTLREVLTRLSADGFVIAEDQKGFMVAPISVENLRELADLRKLVEMEALARSIEAGDMEWESRVVAAHYKLSRSEARMQAGEAAARDDWKRYDWEFHQTLISACGSRELLSVHAMVFDKYLRYQMLFLTFRGGIAQAEHQALREAALDRDVASAQAILSKHIEGGVAHALAAYADRERAG</sequence>
<protein>
    <recommendedName>
        <fullName evidence="4">HTH gntR-type domain-containing protein</fullName>
    </recommendedName>
</protein>
<name>A0A074K1F6_9RHOB</name>
<dbReference type="InterPro" id="IPR011711">
    <property type="entry name" value="GntR_C"/>
</dbReference>
<evidence type="ECO:0000256" key="2">
    <source>
        <dbReference type="ARBA" id="ARBA00023125"/>
    </source>
</evidence>
<keyword evidence="1" id="KW-0805">Transcription regulation</keyword>
<dbReference type="SMART" id="SM00345">
    <property type="entry name" value="HTH_GNTR"/>
    <property type="match status" value="1"/>
</dbReference>
<reference evidence="5 6" key="1">
    <citation type="submission" date="2013-07" db="EMBL/GenBank/DDBJ databases">
        <title>Thioclava pacifica DSM 10166 Genome Sequencing.</title>
        <authorList>
            <person name="Lai Q."/>
            <person name="Shao Z."/>
        </authorList>
    </citation>
    <scope>NUCLEOTIDE SEQUENCE [LARGE SCALE GENOMIC DNA]</scope>
    <source>
        <strain evidence="5 6">DSM 10166</strain>
    </source>
</reference>
<dbReference type="InterPro" id="IPR036390">
    <property type="entry name" value="WH_DNA-bd_sf"/>
</dbReference>
<dbReference type="EMBL" id="AUND01000002">
    <property type="protein sequence ID" value="KEO55427.1"/>
    <property type="molecule type" value="Genomic_DNA"/>
</dbReference>
<dbReference type="SUPFAM" id="SSF48008">
    <property type="entry name" value="GntR ligand-binding domain-like"/>
    <property type="match status" value="1"/>
</dbReference>
<dbReference type="AlphaFoldDB" id="A0A074K1F6"/>
<proteinExistence type="predicted"/>
<dbReference type="InterPro" id="IPR036388">
    <property type="entry name" value="WH-like_DNA-bd_sf"/>
</dbReference>
<gene>
    <name evidence="5" type="ORF">TP2_15410</name>
</gene>
<dbReference type="Gene3D" id="1.10.10.10">
    <property type="entry name" value="Winged helix-like DNA-binding domain superfamily/Winged helix DNA-binding domain"/>
    <property type="match status" value="1"/>
</dbReference>
<dbReference type="eggNOG" id="COG1802">
    <property type="taxonomic scope" value="Bacteria"/>
</dbReference>
<dbReference type="Proteomes" id="UP000027432">
    <property type="component" value="Unassembled WGS sequence"/>
</dbReference>
<dbReference type="STRING" id="1353537.TP2_15410"/>
<dbReference type="InterPro" id="IPR000524">
    <property type="entry name" value="Tscrpt_reg_HTH_GntR"/>
</dbReference>
<dbReference type="GO" id="GO:0003677">
    <property type="term" value="F:DNA binding"/>
    <property type="evidence" value="ECO:0007669"/>
    <property type="project" value="UniProtKB-KW"/>
</dbReference>
<dbReference type="PANTHER" id="PTHR43537">
    <property type="entry name" value="TRANSCRIPTIONAL REGULATOR, GNTR FAMILY"/>
    <property type="match status" value="1"/>
</dbReference>
<dbReference type="InterPro" id="IPR008920">
    <property type="entry name" value="TF_FadR/GntR_C"/>
</dbReference>
<evidence type="ECO:0000313" key="6">
    <source>
        <dbReference type="Proteomes" id="UP000027432"/>
    </source>
</evidence>
<comment type="caution">
    <text evidence="5">The sequence shown here is derived from an EMBL/GenBank/DDBJ whole genome shotgun (WGS) entry which is preliminary data.</text>
</comment>
<dbReference type="SMART" id="SM00895">
    <property type="entry name" value="FCD"/>
    <property type="match status" value="1"/>
</dbReference>
<accession>A0A074K1F6</accession>
<dbReference type="SUPFAM" id="SSF46785">
    <property type="entry name" value="Winged helix' DNA-binding domain"/>
    <property type="match status" value="1"/>
</dbReference>
<evidence type="ECO:0000313" key="5">
    <source>
        <dbReference type="EMBL" id="KEO55427.1"/>
    </source>
</evidence>
<dbReference type="PANTHER" id="PTHR43537:SF20">
    <property type="entry name" value="HTH-TYPE TRANSCRIPTIONAL REPRESSOR GLAR"/>
    <property type="match status" value="1"/>
</dbReference>
<organism evidence="5 6">
    <name type="scientific">Thioclava pacifica DSM 10166</name>
    <dbReference type="NCBI Taxonomy" id="1353537"/>
    <lineage>
        <taxon>Bacteria</taxon>
        <taxon>Pseudomonadati</taxon>
        <taxon>Pseudomonadota</taxon>
        <taxon>Alphaproteobacteria</taxon>
        <taxon>Rhodobacterales</taxon>
        <taxon>Paracoccaceae</taxon>
        <taxon>Thioclava</taxon>
    </lineage>
</organism>
<evidence type="ECO:0000256" key="1">
    <source>
        <dbReference type="ARBA" id="ARBA00023015"/>
    </source>
</evidence>
<dbReference type="PROSITE" id="PS50949">
    <property type="entry name" value="HTH_GNTR"/>
    <property type="match status" value="1"/>
</dbReference>
<keyword evidence="3" id="KW-0804">Transcription</keyword>
<dbReference type="RefSeq" id="WP_038073644.1">
    <property type="nucleotide sequence ID" value="NZ_AUND01000002.1"/>
</dbReference>
<dbReference type="Gene3D" id="1.20.120.530">
    <property type="entry name" value="GntR ligand-binding domain-like"/>
    <property type="match status" value="1"/>
</dbReference>
<feature type="domain" description="HTH gntR-type" evidence="4">
    <location>
        <begin position="3"/>
        <end position="70"/>
    </location>
</feature>
<evidence type="ECO:0000256" key="3">
    <source>
        <dbReference type="ARBA" id="ARBA00023163"/>
    </source>
</evidence>
<dbReference type="Pfam" id="PF00392">
    <property type="entry name" value="GntR"/>
    <property type="match status" value="1"/>
</dbReference>
<keyword evidence="2" id="KW-0238">DNA-binding</keyword>
<evidence type="ECO:0000259" key="4">
    <source>
        <dbReference type="PROSITE" id="PS50949"/>
    </source>
</evidence>
<keyword evidence="6" id="KW-1185">Reference proteome</keyword>
<dbReference type="OrthoDB" id="8638122at2"/>
<dbReference type="Pfam" id="PF07729">
    <property type="entry name" value="FCD"/>
    <property type="match status" value="1"/>
</dbReference>
<dbReference type="GO" id="GO:0003700">
    <property type="term" value="F:DNA-binding transcription factor activity"/>
    <property type="evidence" value="ECO:0007669"/>
    <property type="project" value="InterPro"/>
</dbReference>